<keyword evidence="2" id="KW-1185">Reference proteome</keyword>
<accession>A0AAN9N3L4</accession>
<comment type="caution">
    <text evidence="1">The sequence shown here is derived from an EMBL/GenBank/DDBJ whole genome shotgun (WGS) entry which is preliminary data.</text>
</comment>
<reference evidence="1 2" key="1">
    <citation type="submission" date="2024-01" db="EMBL/GenBank/DDBJ databases">
        <title>The genomes of 5 underutilized Papilionoideae crops provide insights into root nodulation and disease resistanc.</title>
        <authorList>
            <person name="Jiang F."/>
        </authorList>
    </citation>
    <scope>NUCLEOTIDE SEQUENCE [LARGE SCALE GENOMIC DNA]</scope>
    <source>
        <strain evidence="1">LVBAO_FW01</strain>
        <tissue evidence="1">Leaves</tissue>
    </source>
</reference>
<proteinExistence type="predicted"/>
<protein>
    <submittedName>
        <fullName evidence="1">Uncharacterized protein</fullName>
    </submittedName>
</protein>
<name>A0AAN9N3L4_CANGL</name>
<dbReference type="EMBL" id="JAYMYQ010000001">
    <property type="protein sequence ID" value="KAK7363322.1"/>
    <property type="molecule type" value="Genomic_DNA"/>
</dbReference>
<organism evidence="1 2">
    <name type="scientific">Canavalia gladiata</name>
    <name type="common">Sword bean</name>
    <name type="synonym">Dolichos gladiatus</name>
    <dbReference type="NCBI Taxonomy" id="3824"/>
    <lineage>
        <taxon>Eukaryota</taxon>
        <taxon>Viridiplantae</taxon>
        <taxon>Streptophyta</taxon>
        <taxon>Embryophyta</taxon>
        <taxon>Tracheophyta</taxon>
        <taxon>Spermatophyta</taxon>
        <taxon>Magnoliopsida</taxon>
        <taxon>eudicotyledons</taxon>
        <taxon>Gunneridae</taxon>
        <taxon>Pentapetalae</taxon>
        <taxon>rosids</taxon>
        <taxon>fabids</taxon>
        <taxon>Fabales</taxon>
        <taxon>Fabaceae</taxon>
        <taxon>Papilionoideae</taxon>
        <taxon>50 kb inversion clade</taxon>
        <taxon>NPAAA clade</taxon>
        <taxon>indigoferoid/millettioid clade</taxon>
        <taxon>Phaseoleae</taxon>
        <taxon>Canavalia</taxon>
    </lineage>
</organism>
<dbReference type="AlphaFoldDB" id="A0AAN9N3L4"/>
<gene>
    <name evidence="1" type="ORF">VNO77_05461</name>
</gene>
<sequence>MERRKHLQDSYTLLLLHLSCPEEFSFANASSGAKFLSKSTISAIGIPILFRRTKEGPWHNIDVEELIFVLNWTHFGIAKNGIFNCEIGRFCILDRVLAYLYLSLRNQLLSVPKLVFSSSLSFAFNSLHQFICPQTDRFHYSNHFKVSSFIISHSNLGFGYSETPIPTKGIDEFRVTHLASC</sequence>
<evidence type="ECO:0000313" key="2">
    <source>
        <dbReference type="Proteomes" id="UP001367508"/>
    </source>
</evidence>
<evidence type="ECO:0000313" key="1">
    <source>
        <dbReference type="EMBL" id="KAK7363322.1"/>
    </source>
</evidence>
<dbReference type="Proteomes" id="UP001367508">
    <property type="component" value="Unassembled WGS sequence"/>
</dbReference>